<dbReference type="Pfam" id="PF14295">
    <property type="entry name" value="PAN_4"/>
    <property type="match status" value="2"/>
</dbReference>
<evidence type="ECO:0000313" key="3">
    <source>
        <dbReference type="Proteomes" id="UP000031192"/>
    </source>
</evidence>
<evidence type="ECO:0000313" key="2">
    <source>
        <dbReference type="EMBL" id="KID86708.1"/>
    </source>
</evidence>
<dbReference type="HOGENOM" id="CLU_1518222_0_0_1"/>
<reference evidence="2 3" key="1">
    <citation type="journal article" date="2014" name="Proc. Natl. Acad. Sci. U.S.A.">
        <title>Trajectory and genomic determinants of fungal-pathogen speciation and host adaptation.</title>
        <authorList>
            <person name="Hu X."/>
            <person name="Xiao G."/>
            <person name="Zheng P."/>
            <person name="Shang Y."/>
            <person name="Su Y."/>
            <person name="Zhang X."/>
            <person name="Liu X."/>
            <person name="Zhan S."/>
            <person name="St Leger R.J."/>
            <person name="Wang C."/>
        </authorList>
    </citation>
    <scope>NUCLEOTIDE SEQUENCE [LARGE SCALE GENOMIC DNA]</scope>
    <source>
        <strain evidence="2 3">ARSEF 977</strain>
    </source>
</reference>
<organism evidence="2 3">
    <name type="scientific">Metarhizium guizhouense (strain ARSEF 977)</name>
    <dbReference type="NCBI Taxonomy" id="1276136"/>
    <lineage>
        <taxon>Eukaryota</taxon>
        <taxon>Fungi</taxon>
        <taxon>Dikarya</taxon>
        <taxon>Ascomycota</taxon>
        <taxon>Pezizomycotina</taxon>
        <taxon>Sordariomycetes</taxon>
        <taxon>Hypocreomycetidae</taxon>
        <taxon>Hypocreales</taxon>
        <taxon>Clavicipitaceae</taxon>
        <taxon>Metarhizium</taxon>
    </lineage>
</organism>
<evidence type="ECO:0000259" key="1">
    <source>
        <dbReference type="PROSITE" id="PS50948"/>
    </source>
</evidence>
<dbReference type="AlphaFoldDB" id="A0A0B4GVG0"/>
<comment type="caution">
    <text evidence="2">The sequence shown here is derived from an EMBL/GenBank/DDBJ whole genome shotgun (WGS) entry which is preliminary data.</text>
</comment>
<protein>
    <submittedName>
        <fullName evidence="2">Apple-like protein</fullName>
    </submittedName>
</protein>
<sequence>MVCGAQLSPREGADDYYHVKKNTSPQECHQGCQDDQKCATFMTWAFSDLQSDGHICYRFSKSPTDFRTEENVEKPFLIYDKNCAAPLQICGFPEVNGDNGHNDYYRVMRDTTPKACHEACKNDREHECASFVTFAASYLKSDGLVCYLYTRRAETFRVRNDRRDLFFVHDKECAAPA</sequence>
<dbReference type="Gene3D" id="3.50.4.10">
    <property type="entry name" value="Hepatocyte Growth Factor"/>
    <property type="match status" value="1"/>
</dbReference>
<accession>A0A0B4GVG0</accession>
<name>A0A0B4GVG0_METGA</name>
<dbReference type="EMBL" id="AZNH01000020">
    <property type="protein sequence ID" value="KID86708.1"/>
    <property type="molecule type" value="Genomic_DNA"/>
</dbReference>
<dbReference type="InterPro" id="IPR003609">
    <property type="entry name" value="Pan_app"/>
</dbReference>
<dbReference type="PROSITE" id="PS50948">
    <property type="entry name" value="PAN"/>
    <property type="match status" value="1"/>
</dbReference>
<gene>
    <name evidence="2" type="ORF">MGU_06180</name>
</gene>
<proteinExistence type="predicted"/>
<dbReference type="Proteomes" id="UP000031192">
    <property type="component" value="Unassembled WGS sequence"/>
</dbReference>
<keyword evidence="3" id="KW-1185">Reference proteome</keyword>
<feature type="domain" description="Apple" evidence="1">
    <location>
        <begin position="83"/>
        <end position="173"/>
    </location>
</feature>